<comment type="caution">
    <text evidence="1">The sequence shown here is derived from an EMBL/GenBank/DDBJ whole genome shotgun (WGS) entry which is preliminary data.</text>
</comment>
<keyword evidence="2" id="KW-1185">Reference proteome</keyword>
<evidence type="ECO:0000313" key="1">
    <source>
        <dbReference type="EMBL" id="KAK7602588.1"/>
    </source>
</evidence>
<accession>A0AAN9U1P1</accession>
<dbReference type="AlphaFoldDB" id="A0AAN9U1P1"/>
<dbReference type="Proteomes" id="UP001367676">
    <property type="component" value="Unassembled WGS sequence"/>
</dbReference>
<protein>
    <submittedName>
        <fullName evidence="1">Uncharacterized protein</fullName>
    </submittedName>
</protein>
<name>A0AAN9U1P1_9HEMI</name>
<organism evidence="1 2">
    <name type="scientific">Parthenolecanium corni</name>
    <dbReference type="NCBI Taxonomy" id="536013"/>
    <lineage>
        <taxon>Eukaryota</taxon>
        <taxon>Metazoa</taxon>
        <taxon>Ecdysozoa</taxon>
        <taxon>Arthropoda</taxon>
        <taxon>Hexapoda</taxon>
        <taxon>Insecta</taxon>
        <taxon>Pterygota</taxon>
        <taxon>Neoptera</taxon>
        <taxon>Paraneoptera</taxon>
        <taxon>Hemiptera</taxon>
        <taxon>Sternorrhyncha</taxon>
        <taxon>Coccoidea</taxon>
        <taxon>Coccidae</taxon>
        <taxon>Parthenolecanium</taxon>
    </lineage>
</organism>
<dbReference type="EMBL" id="JBBCAQ010000008">
    <property type="protein sequence ID" value="KAK7602588.1"/>
    <property type="molecule type" value="Genomic_DNA"/>
</dbReference>
<proteinExistence type="predicted"/>
<reference evidence="1 2" key="1">
    <citation type="submission" date="2024-03" db="EMBL/GenBank/DDBJ databases">
        <title>Adaptation during the transition from Ophiocordyceps entomopathogen to insect associate is accompanied by gene loss and intensified selection.</title>
        <authorList>
            <person name="Ward C.M."/>
            <person name="Onetto C.A."/>
            <person name="Borneman A.R."/>
        </authorList>
    </citation>
    <scope>NUCLEOTIDE SEQUENCE [LARGE SCALE GENOMIC DNA]</scope>
    <source>
        <strain evidence="1">AWRI1</strain>
        <tissue evidence="1">Single Adult Female</tissue>
    </source>
</reference>
<sequence>MDLCINELYVPGKVASRGRCDMVVKPSSVP</sequence>
<evidence type="ECO:0000313" key="2">
    <source>
        <dbReference type="Proteomes" id="UP001367676"/>
    </source>
</evidence>
<gene>
    <name evidence="1" type="ORF">V9T40_008177</name>
</gene>